<reference evidence="2" key="1">
    <citation type="submission" date="2022-10" db="EMBL/GenBank/DDBJ databases">
        <title>Chryseobacterium babae sp. nov. isolated from the gut of the beetle Oryctes rhinoceros, and Chryseobacterium kimseyorum sp. nov., isolated from a stick insect rearing cage.</title>
        <authorList>
            <person name="Shelomi M."/>
            <person name="Han C.-J."/>
            <person name="Chen W.-M."/>
            <person name="Chen H.-K."/>
            <person name="Liaw S.-J."/>
            <person name="Muhle E."/>
            <person name="Clermont D."/>
        </authorList>
    </citation>
    <scope>NUCLEOTIDE SEQUENCE</scope>
    <source>
        <strain evidence="2">09-1422</strain>
    </source>
</reference>
<feature type="domain" description="Restriction endonuclease type IV Mrr" evidence="1">
    <location>
        <begin position="1"/>
        <end position="103"/>
    </location>
</feature>
<keyword evidence="2" id="KW-0255">Endonuclease</keyword>
<sequence length="227" mass="25969">MNPRQFEEFVCEHFRQQGYETELTTYSNDYGIDGFAIKGKEKIAIQSKMYGHTTRKINRQTVMELHGAKDFFDCTKAVIATDGVFLPDALTVAEKLKIEILYINHLQPNKLKPSSTNKGDKNFEHIWENYIIPLQNKTLTRNNGETNQILKVDWSGIERLTSNGNKGKIKIEIFKQAVNKLLTDGSITRDYINQNYVGRASSGIILVLSQVPFFKLTDKPTGLKYEK</sequence>
<dbReference type="InterPro" id="IPR011335">
    <property type="entry name" value="Restrct_endonuc-II-like"/>
</dbReference>
<dbReference type="Pfam" id="PF04471">
    <property type="entry name" value="Mrr_cat"/>
    <property type="match status" value="1"/>
</dbReference>
<evidence type="ECO:0000313" key="3">
    <source>
        <dbReference type="Proteomes" id="UP001163731"/>
    </source>
</evidence>
<accession>A0ABT3I1T0</accession>
<keyword evidence="2" id="KW-0540">Nuclease</keyword>
<dbReference type="RefSeq" id="WP_264751181.1">
    <property type="nucleotide sequence ID" value="NZ_JAPDHW010000013.1"/>
</dbReference>
<dbReference type="InterPro" id="IPR007560">
    <property type="entry name" value="Restrct_endonuc_IV_Mrr"/>
</dbReference>
<comment type="caution">
    <text evidence="2">The sequence shown here is derived from an EMBL/GenBank/DDBJ whole genome shotgun (WGS) entry which is preliminary data.</text>
</comment>
<gene>
    <name evidence="2" type="ORF">OMO38_15930</name>
</gene>
<protein>
    <submittedName>
        <fullName evidence="2">Restriction endonuclease</fullName>
    </submittedName>
</protein>
<dbReference type="InterPro" id="IPR052906">
    <property type="entry name" value="Type_IV_Methyl-Rstrct_Enzyme"/>
</dbReference>
<evidence type="ECO:0000259" key="1">
    <source>
        <dbReference type="Pfam" id="PF04471"/>
    </source>
</evidence>
<dbReference type="PANTHER" id="PTHR30015:SF6">
    <property type="entry name" value="SLL1429 PROTEIN"/>
    <property type="match status" value="1"/>
</dbReference>
<evidence type="ECO:0000313" key="2">
    <source>
        <dbReference type="EMBL" id="MCW3170014.1"/>
    </source>
</evidence>
<dbReference type="GO" id="GO:0004519">
    <property type="term" value="F:endonuclease activity"/>
    <property type="evidence" value="ECO:0007669"/>
    <property type="project" value="UniProtKB-KW"/>
</dbReference>
<dbReference type="PANTHER" id="PTHR30015">
    <property type="entry name" value="MRR RESTRICTION SYSTEM PROTEIN"/>
    <property type="match status" value="1"/>
</dbReference>
<name>A0ABT3I1T0_9FLAO</name>
<dbReference type="Gene3D" id="3.40.1350.10">
    <property type="match status" value="1"/>
</dbReference>
<proteinExistence type="predicted"/>
<dbReference type="SUPFAM" id="SSF52980">
    <property type="entry name" value="Restriction endonuclease-like"/>
    <property type="match status" value="1"/>
</dbReference>
<organism evidence="2 3">
    <name type="scientific">Chryseobacterium kimseyorum</name>
    <dbReference type="NCBI Taxonomy" id="2984028"/>
    <lineage>
        <taxon>Bacteria</taxon>
        <taxon>Pseudomonadati</taxon>
        <taxon>Bacteroidota</taxon>
        <taxon>Flavobacteriia</taxon>
        <taxon>Flavobacteriales</taxon>
        <taxon>Weeksellaceae</taxon>
        <taxon>Chryseobacterium group</taxon>
        <taxon>Chryseobacterium</taxon>
    </lineage>
</organism>
<keyword evidence="2" id="KW-0378">Hydrolase</keyword>
<dbReference type="Proteomes" id="UP001163731">
    <property type="component" value="Unassembled WGS sequence"/>
</dbReference>
<dbReference type="EMBL" id="JAPDHW010000013">
    <property type="protein sequence ID" value="MCW3170014.1"/>
    <property type="molecule type" value="Genomic_DNA"/>
</dbReference>
<dbReference type="InterPro" id="IPR011856">
    <property type="entry name" value="tRNA_endonuc-like_dom_sf"/>
</dbReference>
<keyword evidence="3" id="KW-1185">Reference proteome</keyword>